<evidence type="ECO:0000256" key="8">
    <source>
        <dbReference type="ARBA" id="ARBA00023065"/>
    </source>
</evidence>
<dbReference type="NCBIfam" id="TIGR01260">
    <property type="entry name" value="ATP_synt_c"/>
    <property type="match status" value="1"/>
</dbReference>
<comment type="function">
    <text evidence="12">Key component of the F(0) channel; it plays a direct role in translocation across the membrane. A homomeric c-ring of between 10-14 subunits forms the central stalk rotor element with the F(1) delta and epsilon subunits.</text>
</comment>
<dbReference type="GO" id="GO:0005886">
    <property type="term" value="C:plasma membrane"/>
    <property type="evidence" value="ECO:0007669"/>
    <property type="project" value="UniProtKB-SubCell"/>
</dbReference>
<keyword evidence="5 12" id="KW-0812">Transmembrane</keyword>
<dbReference type="Proteomes" id="UP000289862">
    <property type="component" value="Chromosome"/>
</dbReference>
<comment type="function">
    <text evidence="12">F(1)F(0) ATP synthase produces ATP from ADP in the presence of a proton or sodium gradient. F-type ATPases consist of two structural domains, F(1) containing the extramembraneous catalytic core and F(0) containing the membrane proton channel, linked together by a central stalk and a peripheral stalk. During catalysis, ATP synthesis in the catalytic domain of F(1) is coupled via a rotary mechanism of the central stalk subunits to proton translocation.</text>
</comment>
<feature type="transmembrane region" description="Helical" evidence="12">
    <location>
        <begin position="36"/>
        <end position="60"/>
    </location>
</feature>
<dbReference type="GO" id="GO:0046933">
    <property type="term" value="F:proton-transporting ATP synthase activity, rotational mechanism"/>
    <property type="evidence" value="ECO:0007669"/>
    <property type="project" value="UniProtKB-UniRule"/>
</dbReference>
<evidence type="ECO:0000313" key="15">
    <source>
        <dbReference type="Proteomes" id="UP000289862"/>
    </source>
</evidence>
<protein>
    <recommendedName>
        <fullName evidence="12">ATP synthase subunit c</fullName>
    </recommendedName>
    <alternativeName>
        <fullName evidence="12">ATP synthase F(0) sector subunit c</fullName>
    </alternativeName>
    <alternativeName>
        <fullName evidence="12">F-type ATPase subunit c</fullName>
        <shortName evidence="12">F-ATPase subunit c</shortName>
    </alternativeName>
    <alternativeName>
        <fullName evidence="12">Lipid-binding protein</fullName>
    </alternativeName>
</protein>
<proteinExistence type="inferred from homology"/>
<keyword evidence="6 12" id="KW-0375">Hydrogen ion transport</keyword>
<reference evidence="14 15" key="1">
    <citation type="submission" date="2019-01" db="EMBL/GenBank/DDBJ databases">
        <authorList>
            <consortium name="Pathogen Informatics"/>
        </authorList>
    </citation>
    <scope>NUCLEOTIDE SEQUENCE [LARGE SCALE GENOMIC DNA]</scope>
    <source>
        <strain evidence="14 15">NCTC10186</strain>
    </source>
</reference>
<keyword evidence="12" id="KW-1003">Cell membrane</keyword>
<accession>A0A449AZD6</accession>
<feature type="domain" description="V-ATPase proteolipid subunit C-like" evidence="13">
    <location>
        <begin position="41"/>
        <end position="102"/>
    </location>
</feature>
<dbReference type="Pfam" id="PF00137">
    <property type="entry name" value="ATP-synt_C"/>
    <property type="match status" value="1"/>
</dbReference>
<dbReference type="InterPro" id="IPR005953">
    <property type="entry name" value="ATP_synth_csu_bac/chlpt"/>
</dbReference>
<feature type="site" description="Reversibly protonated during proton transport" evidence="12">
    <location>
        <position position="90"/>
    </location>
</feature>
<dbReference type="SUPFAM" id="SSF81333">
    <property type="entry name" value="F1F0 ATP synthase subunit C"/>
    <property type="match status" value="1"/>
</dbReference>
<evidence type="ECO:0000256" key="7">
    <source>
        <dbReference type="ARBA" id="ARBA00022989"/>
    </source>
</evidence>
<evidence type="ECO:0000256" key="4">
    <source>
        <dbReference type="ARBA" id="ARBA00022547"/>
    </source>
</evidence>
<keyword evidence="10 12" id="KW-0472">Membrane</keyword>
<dbReference type="AlphaFoldDB" id="A0A449AZD6"/>
<dbReference type="InterPro" id="IPR020537">
    <property type="entry name" value="ATP_synth_F0_csu_DDCD_BS"/>
</dbReference>
<name>A0A449AZD6_9BACT</name>
<dbReference type="Gene3D" id="1.20.120.610">
    <property type="entry name" value="lithium bound rotor ring of v- atpase"/>
    <property type="match status" value="1"/>
</dbReference>
<keyword evidence="11 12" id="KW-0066">ATP synthesis</keyword>
<dbReference type="PANTHER" id="PTHR10031">
    <property type="entry name" value="ATP SYNTHASE LIPID-BINDING PROTEIN, MITOCHONDRIAL"/>
    <property type="match status" value="1"/>
</dbReference>
<dbReference type="GO" id="GO:0016787">
    <property type="term" value="F:hydrolase activity"/>
    <property type="evidence" value="ECO:0007669"/>
    <property type="project" value="UniProtKB-KW"/>
</dbReference>
<comment type="similarity">
    <text evidence="2 12">Belongs to the ATPase C chain family.</text>
</comment>
<dbReference type="GO" id="GO:0008289">
    <property type="term" value="F:lipid binding"/>
    <property type="evidence" value="ECO:0007669"/>
    <property type="project" value="UniProtKB-KW"/>
</dbReference>
<dbReference type="GO" id="GO:0045259">
    <property type="term" value="C:proton-transporting ATP synthase complex"/>
    <property type="evidence" value="ECO:0007669"/>
    <property type="project" value="UniProtKB-KW"/>
</dbReference>
<dbReference type="HAMAP" id="MF_01396">
    <property type="entry name" value="ATP_synth_c_bact"/>
    <property type="match status" value="1"/>
</dbReference>
<evidence type="ECO:0000256" key="1">
    <source>
        <dbReference type="ARBA" id="ARBA00004141"/>
    </source>
</evidence>
<evidence type="ECO:0000259" key="13">
    <source>
        <dbReference type="Pfam" id="PF00137"/>
    </source>
</evidence>
<evidence type="ECO:0000313" key="14">
    <source>
        <dbReference type="EMBL" id="VEU72847.1"/>
    </source>
</evidence>
<dbReference type="KEGG" id="mgal:NCTC10186_00320"/>
<dbReference type="InterPro" id="IPR035921">
    <property type="entry name" value="F/V-ATP_Csub_sf"/>
</dbReference>
<dbReference type="PRINTS" id="PR00124">
    <property type="entry name" value="ATPASEC"/>
</dbReference>
<evidence type="ECO:0000256" key="5">
    <source>
        <dbReference type="ARBA" id="ARBA00022692"/>
    </source>
</evidence>
<dbReference type="PROSITE" id="PS00605">
    <property type="entry name" value="ATPASE_C"/>
    <property type="match status" value="1"/>
</dbReference>
<comment type="subcellular location">
    <subcellularLocation>
        <location evidence="12">Cell membrane</location>
        <topology evidence="12">Multi-pass membrane protein</topology>
    </subcellularLocation>
    <subcellularLocation>
        <location evidence="1">Membrane</location>
        <topology evidence="1">Multi-pass membrane protein</topology>
    </subcellularLocation>
</comment>
<evidence type="ECO:0000256" key="12">
    <source>
        <dbReference type="HAMAP-Rule" id="MF_01396"/>
    </source>
</evidence>
<dbReference type="OrthoDB" id="9810379at2"/>
<dbReference type="EMBL" id="LR215031">
    <property type="protein sequence ID" value="VEU72847.1"/>
    <property type="molecule type" value="Genomic_DNA"/>
</dbReference>
<evidence type="ECO:0000256" key="11">
    <source>
        <dbReference type="ARBA" id="ARBA00023310"/>
    </source>
</evidence>
<dbReference type="GO" id="GO:0033177">
    <property type="term" value="C:proton-transporting two-sector ATPase complex, proton-transporting domain"/>
    <property type="evidence" value="ECO:0007669"/>
    <property type="project" value="InterPro"/>
</dbReference>
<keyword evidence="14" id="KW-0378">Hydrolase</keyword>
<keyword evidence="15" id="KW-1185">Reference proteome</keyword>
<sequence length="107" mass="10635">MIESMTNLFETAANAEVTTQATQAAAQSAAKSPLQLGLVAIGAGIAAIGVLGTGIGQGYAAGKACEAVGRNPEAESKIRLMLIVGAGIAETAAIYAFVVALLVKFLG</sequence>
<organism evidence="14 15">
    <name type="scientific">Mycoplasmopsis gallopavonis</name>
    <dbReference type="NCBI Taxonomy" id="76629"/>
    <lineage>
        <taxon>Bacteria</taxon>
        <taxon>Bacillati</taxon>
        <taxon>Mycoplasmatota</taxon>
        <taxon>Mycoplasmoidales</taxon>
        <taxon>Metamycoplasmataceae</taxon>
        <taxon>Mycoplasmopsis</taxon>
    </lineage>
</organism>
<keyword evidence="8 12" id="KW-0406">Ion transport</keyword>
<dbReference type="InterPro" id="IPR000454">
    <property type="entry name" value="ATP_synth_F0_csu"/>
</dbReference>
<dbReference type="PANTHER" id="PTHR10031:SF0">
    <property type="entry name" value="ATPASE PROTEIN 9"/>
    <property type="match status" value="1"/>
</dbReference>
<keyword evidence="3 12" id="KW-0813">Transport</keyword>
<keyword evidence="4 12" id="KW-0138">CF(0)</keyword>
<keyword evidence="7 12" id="KW-1133">Transmembrane helix</keyword>
<dbReference type="InterPro" id="IPR002379">
    <property type="entry name" value="ATPase_proteolipid_c-like_dom"/>
</dbReference>
<feature type="transmembrane region" description="Helical" evidence="12">
    <location>
        <begin position="80"/>
        <end position="103"/>
    </location>
</feature>
<evidence type="ECO:0000256" key="6">
    <source>
        <dbReference type="ARBA" id="ARBA00022781"/>
    </source>
</evidence>
<evidence type="ECO:0000256" key="9">
    <source>
        <dbReference type="ARBA" id="ARBA00023121"/>
    </source>
</evidence>
<gene>
    <name evidence="12 14" type="primary">atpE</name>
    <name evidence="14" type="ORF">NCTC10186_00320</name>
</gene>
<keyword evidence="9 12" id="KW-0446">Lipid-binding</keyword>
<dbReference type="CDD" id="cd18184">
    <property type="entry name" value="ATP-synt_Fo_c_NaATPase"/>
    <property type="match status" value="1"/>
</dbReference>
<evidence type="ECO:0000256" key="3">
    <source>
        <dbReference type="ARBA" id="ARBA00022448"/>
    </source>
</evidence>
<dbReference type="RefSeq" id="WP_119572042.1">
    <property type="nucleotide sequence ID" value="NZ_LR215031.1"/>
</dbReference>
<evidence type="ECO:0000256" key="10">
    <source>
        <dbReference type="ARBA" id="ARBA00023136"/>
    </source>
</evidence>
<evidence type="ECO:0000256" key="2">
    <source>
        <dbReference type="ARBA" id="ARBA00006704"/>
    </source>
</evidence>